<sequence>MMGNIFQEICIIADTLFNPYLRDAHMLTINTKTLSGSELSLLKDAAKAESADQASAASTGSATAAAPASVKVSLSSAGITKAAADSDPNRDIKESDLPGNVKDTLIRIRELKQQIAEKMAELQAVMADGSLSPQARQVKAGSLQTVLAGLNAGLMTANAALEKASNNGSMSDTQAKQAAVMSMKS</sequence>
<evidence type="ECO:0000313" key="4">
    <source>
        <dbReference type="Proteomes" id="UP000053048"/>
    </source>
</evidence>
<feature type="coiled-coil region" evidence="1">
    <location>
        <begin position="101"/>
        <end position="128"/>
    </location>
</feature>
<dbReference type="Proteomes" id="UP000053048">
    <property type="component" value="Unassembled WGS sequence"/>
</dbReference>
<reference evidence="3 4" key="1">
    <citation type="submission" date="2015-09" db="EMBL/GenBank/DDBJ databases">
        <title>Genome sequence of ICMP 13104.</title>
        <authorList>
            <person name="Visnovsky S."/>
            <person name="Lu A."/>
            <person name="Panda P."/>
            <person name="Pitman A."/>
        </authorList>
    </citation>
    <scope>NUCLEOTIDE SEQUENCE [LARGE SCALE GENOMIC DNA]</scope>
    <source>
        <strain evidence="3 4">ICMP 13104</strain>
    </source>
</reference>
<name>A0A0W0H2M5_PSEVI</name>
<evidence type="ECO:0000313" key="3">
    <source>
        <dbReference type="EMBL" id="KTB55009.1"/>
    </source>
</evidence>
<feature type="compositionally biased region" description="Polar residues" evidence="2">
    <location>
        <begin position="165"/>
        <end position="176"/>
    </location>
</feature>
<accession>A0A0W0H2M5</accession>
<keyword evidence="4" id="KW-1185">Reference proteome</keyword>
<evidence type="ECO:0000256" key="1">
    <source>
        <dbReference type="SAM" id="Coils"/>
    </source>
</evidence>
<proteinExistence type="predicted"/>
<evidence type="ECO:0008006" key="5">
    <source>
        <dbReference type="Google" id="ProtNLM"/>
    </source>
</evidence>
<organism evidence="3 4">
    <name type="scientific">Pseudomonas viridiflava ICMP 13104</name>
    <dbReference type="NCBI Taxonomy" id="1198305"/>
    <lineage>
        <taxon>Bacteria</taxon>
        <taxon>Pseudomonadati</taxon>
        <taxon>Pseudomonadota</taxon>
        <taxon>Gammaproteobacteria</taxon>
        <taxon>Pseudomonadales</taxon>
        <taxon>Pseudomonadaceae</taxon>
        <taxon>Pseudomonas</taxon>
    </lineage>
</organism>
<evidence type="ECO:0000256" key="2">
    <source>
        <dbReference type="SAM" id="MobiDB-lite"/>
    </source>
</evidence>
<feature type="region of interest" description="Disordered" evidence="2">
    <location>
        <begin position="165"/>
        <end position="185"/>
    </location>
</feature>
<keyword evidence="1" id="KW-0175">Coiled coil</keyword>
<dbReference type="EMBL" id="LKEJ01000194">
    <property type="protein sequence ID" value="KTB55009.1"/>
    <property type="molecule type" value="Genomic_DNA"/>
</dbReference>
<gene>
    <name evidence="3" type="ORF">AO067_20580</name>
</gene>
<comment type="caution">
    <text evidence="3">The sequence shown here is derived from an EMBL/GenBank/DDBJ whole genome shotgun (WGS) entry which is preliminary data.</text>
</comment>
<protein>
    <recommendedName>
        <fullName evidence="5">Chemotaxis protein</fullName>
    </recommendedName>
</protein>
<dbReference type="AlphaFoldDB" id="A0A0W0H2M5"/>